<sequence length="790" mass="89864">MAQALYSSYADVLSVCQTIENDLEAVLDPQTGYAPRMRQICQEYIDQLEDQPNSHQARHQIEVLRLEQNTWGLIQAVLPARITKSATVPTAQELLLDNPYTPPSTLAQAILNNSHTLKELLAVREWLQETAPVPTPPEANTGYWKFTKHTIMQGVRTGHGQREGLVSEMDPDAINRGDGAALAPDDASYEKNLLQALYAYVRAGRLEDAVEACRRAHQPWRASSIRGSLLFQWNALSTSPIDREDEDEEDEESISGNLSRNLWKSTCIRAALNPALSDHERVLFAAIAPSSQTSSILKSACRTWEDHLWAEINILWEEKINQELARLEKGSFWASGADSLDKGFIVLTEAEMVQREEEWEKEVTKTLVNLDSTAVVDGPLAEHAFHFSQLHIILDKTNKLLDTFAEDVRNGKYPRSSFEYDSMCRFFAHFCLFLQMIDIPVPSISTQTILETYLRVLEEAGQRELIALYAGALKTNAVERYADFLVSLMLAADFNERRQALARASEHGLDVVQVARVTAERSLDKAFNMLPQHGRLPIVTDLQPPPNEAETFLLRSIEWTTFREETYIIALEHATEIIRYFLCEGRTHPAQKLLLLLPEELAAIAEPEEMATEYMHYRQFFGIWDVFKQIVECQAMENSITHGRGASREEKARWIAEYRGLVDQAHDQTLKLLTTEWLVTEDDEYDSGTEAKERRHRDLIRIRHIFVPELIIKLHYALFYSRKYIPENLKRALELANVVADSRYNLFEDFVEGGKTIGDYLGAVRQAILAGLEAEKSSDPFAVITHHPNN</sequence>
<keyword evidence="6 7" id="KW-0539">Nucleus</keyword>
<comment type="subcellular location">
    <subcellularLocation>
        <location evidence="7">Nucleus</location>
        <location evidence="7">Nuclear pore complex</location>
    </subcellularLocation>
    <subcellularLocation>
        <location evidence="7">Nucleus membrane</location>
    </subcellularLocation>
</comment>
<dbReference type="AlphaFoldDB" id="A0A8H7XP29"/>
<keyword evidence="3" id="KW-0653">Protein transport</keyword>
<dbReference type="Gene3D" id="1.20.190.50">
    <property type="match status" value="1"/>
</dbReference>
<evidence type="ECO:0000256" key="6">
    <source>
        <dbReference type="ARBA" id="ARBA00023242"/>
    </source>
</evidence>
<dbReference type="PANTHER" id="PTHR13003">
    <property type="entry name" value="NUP107-RELATED"/>
    <property type="match status" value="1"/>
</dbReference>
<reference evidence="8" key="1">
    <citation type="submission" date="2021-02" db="EMBL/GenBank/DDBJ databases">
        <title>Psilocybe cubensis genome.</title>
        <authorList>
            <person name="Mckernan K.J."/>
            <person name="Crawford S."/>
            <person name="Trippe A."/>
            <person name="Kane L.T."/>
            <person name="Mclaughlin S."/>
        </authorList>
    </citation>
    <scope>NUCLEOTIDE SEQUENCE [LARGE SCALE GENOMIC DNA]</scope>
    <source>
        <strain evidence="8">MGC-MH-2018</strain>
    </source>
</reference>
<dbReference type="Pfam" id="PF04121">
    <property type="entry name" value="Nup84_Nup100"/>
    <property type="match status" value="1"/>
</dbReference>
<evidence type="ECO:0000256" key="7">
    <source>
        <dbReference type="RuleBase" id="RU365072"/>
    </source>
</evidence>
<dbReference type="InterPro" id="IPR007252">
    <property type="entry name" value="Nup84/Nup107"/>
</dbReference>
<comment type="similarity">
    <text evidence="7">Belongs to the nucleoporin Nup84/Nup107 family.</text>
</comment>
<keyword evidence="1 7" id="KW-0813">Transport</keyword>
<dbReference type="EMBL" id="JAFIQS010000012">
    <property type="protein sequence ID" value="KAG5164187.1"/>
    <property type="molecule type" value="Genomic_DNA"/>
</dbReference>
<comment type="subunit">
    <text evidence="7">Part of the nuclear pore complex (NPC).</text>
</comment>
<comment type="function">
    <text evidence="7">Functions as a component of the nuclear pore complex (NPC).</text>
</comment>
<keyword evidence="5 7" id="KW-0906">Nuclear pore complex</keyword>
<keyword evidence="4 7" id="KW-0811">Translocation</keyword>
<dbReference type="OrthoDB" id="3098at2759"/>
<dbReference type="GO" id="GO:0006606">
    <property type="term" value="P:protein import into nucleus"/>
    <property type="evidence" value="ECO:0007669"/>
    <property type="project" value="TreeGrafter"/>
</dbReference>
<evidence type="ECO:0000313" key="8">
    <source>
        <dbReference type="EMBL" id="KAG5164187.1"/>
    </source>
</evidence>
<dbReference type="GO" id="GO:0000973">
    <property type="term" value="P:post-transcriptional tethering of RNA polymerase II gene DNA at nuclear periphery"/>
    <property type="evidence" value="ECO:0007669"/>
    <property type="project" value="TreeGrafter"/>
</dbReference>
<proteinExistence type="inferred from homology"/>
<gene>
    <name evidence="8" type="ORF">JR316_010683</name>
</gene>
<dbReference type="GO" id="GO:0031080">
    <property type="term" value="C:nuclear pore outer ring"/>
    <property type="evidence" value="ECO:0007669"/>
    <property type="project" value="TreeGrafter"/>
</dbReference>
<evidence type="ECO:0000256" key="1">
    <source>
        <dbReference type="ARBA" id="ARBA00022448"/>
    </source>
</evidence>
<evidence type="ECO:0000256" key="5">
    <source>
        <dbReference type="ARBA" id="ARBA00023132"/>
    </source>
</evidence>
<comment type="caution">
    <text evidence="8">The sequence shown here is derived from an EMBL/GenBank/DDBJ whole genome shotgun (WGS) entry which is preliminary data.</text>
</comment>
<name>A0A8H7XP29_PSICU</name>
<organism evidence="8">
    <name type="scientific">Psilocybe cubensis</name>
    <name type="common">Psychedelic mushroom</name>
    <name type="synonym">Stropharia cubensis</name>
    <dbReference type="NCBI Taxonomy" id="181762"/>
    <lineage>
        <taxon>Eukaryota</taxon>
        <taxon>Fungi</taxon>
        <taxon>Dikarya</taxon>
        <taxon>Basidiomycota</taxon>
        <taxon>Agaricomycotina</taxon>
        <taxon>Agaricomycetes</taxon>
        <taxon>Agaricomycetidae</taxon>
        <taxon>Agaricales</taxon>
        <taxon>Agaricineae</taxon>
        <taxon>Strophariaceae</taxon>
        <taxon>Psilocybe</taxon>
    </lineage>
</organism>
<evidence type="ECO:0000256" key="2">
    <source>
        <dbReference type="ARBA" id="ARBA00022816"/>
    </source>
</evidence>
<evidence type="ECO:0000256" key="3">
    <source>
        <dbReference type="ARBA" id="ARBA00022927"/>
    </source>
</evidence>
<dbReference type="GO" id="GO:0017056">
    <property type="term" value="F:structural constituent of nuclear pore"/>
    <property type="evidence" value="ECO:0007669"/>
    <property type="project" value="UniProtKB-UniRule"/>
</dbReference>
<evidence type="ECO:0000256" key="4">
    <source>
        <dbReference type="ARBA" id="ARBA00023010"/>
    </source>
</evidence>
<dbReference type="GO" id="GO:0031965">
    <property type="term" value="C:nuclear membrane"/>
    <property type="evidence" value="ECO:0007669"/>
    <property type="project" value="UniProtKB-SubCell"/>
</dbReference>
<accession>A0A8H7XP29</accession>
<keyword evidence="7" id="KW-0472">Membrane</keyword>
<dbReference type="Gene3D" id="1.10.3450.20">
    <property type="match status" value="1"/>
</dbReference>
<protein>
    <recommendedName>
        <fullName evidence="7">Nuclear pore complex protein</fullName>
    </recommendedName>
</protein>
<keyword evidence="2" id="KW-0509">mRNA transport</keyword>
<dbReference type="PANTHER" id="PTHR13003:SF2">
    <property type="entry name" value="NUCLEAR PORE COMPLEX PROTEIN NUP107"/>
    <property type="match status" value="1"/>
</dbReference>
<dbReference type="GO" id="GO:0006406">
    <property type="term" value="P:mRNA export from nucleus"/>
    <property type="evidence" value="ECO:0007669"/>
    <property type="project" value="TreeGrafter"/>
</dbReference>